<keyword evidence="2" id="KW-1185">Reference proteome</keyword>
<dbReference type="STRING" id="32473.ENSXCOP00000008349"/>
<accession>A0A3B5LKD2</accession>
<dbReference type="AlphaFoldDB" id="A0A3B5LKD2"/>
<evidence type="ECO:0000313" key="2">
    <source>
        <dbReference type="Proteomes" id="UP000261380"/>
    </source>
</evidence>
<evidence type="ECO:0008006" key="3">
    <source>
        <dbReference type="Google" id="ProtNLM"/>
    </source>
</evidence>
<dbReference type="InterPro" id="IPR042986">
    <property type="entry name" value="PLEKHS1"/>
</dbReference>
<dbReference type="PANTHER" id="PTHR47014">
    <property type="entry name" value="PLECKSTRIN HOMOLOGY DOMAIN-CONTAINING FAMILY S MEMBER 1"/>
    <property type="match status" value="1"/>
</dbReference>
<dbReference type="Proteomes" id="UP000261380">
    <property type="component" value="Unplaced"/>
</dbReference>
<reference evidence="1" key="2">
    <citation type="submission" date="2025-09" db="UniProtKB">
        <authorList>
            <consortium name="Ensembl"/>
        </authorList>
    </citation>
    <scope>IDENTIFICATION</scope>
</reference>
<sequence>GESAWFEERSHTHRGGRKAEVCQYSETPQIEKLLMLRYTSEQVLSIHSAHFDLSESIKLTVNQHLFVYVCASVSGWTGQPQSVCLFHKGDRVVAINDLQTDSVEDFYMFISKSMKDEVKSLLATDTLTMLSGFHVNLGCLPVGGYPLLDLPRLQAAHGVVFVSGETHF</sequence>
<dbReference type="GeneTree" id="ENSGT01030000235742"/>
<evidence type="ECO:0000313" key="1">
    <source>
        <dbReference type="Ensembl" id="ENSXCOP00000008349.1"/>
    </source>
</evidence>
<protein>
    <recommendedName>
        <fullName evidence="3">PDZ domain-containing protein</fullName>
    </recommendedName>
</protein>
<proteinExistence type="predicted"/>
<dbReference type="Ensembl" id="ENSXCOT00000008454.1">
    <property type="protein sequence ID" value="ENSXCOP00000008349.1"/>
    <property type="gene ID" value="ENSXCOG00000006402.1"/>
</dbReference>
<name>A0A3B5LKD2_9TELE</name>
<organism evidence="1 2">
    <name type="scientific">Xiphophorus couchianus</name>
    <name type="common">Monterrey platyfish</name>
    <dbReference type="NCBI Taxonomy" id="32473"/>
    <lineage>
        <taxon>Eukaryota</taxon>
        <taxon>Metazoa</taxon>
        <taxon>Chordata</taxon>
        <taxon>Craniata</taxon>
        <taxon>Vertebrata</taxon>
        <taxon>Euteleostomi</taxon>
        <taxon>Actinopterygii</taxon>
        <taxon>Neopterygii</taxon>
        <taxon>Teleostei</taxon>
        <taxon>Neoteleostei</taxon>
        <taxon>Acanthomorphata</taxon>
        <taxon>Ovalentaria</taxon>
        <taxon>Atherinomorphae</taxon>
        <taxon>Cyprinodontiformes</taxon>
        <taxon>Poeciliidae</taxon>
        <taxon>Poeciliinae</taxon>
        <taxon>Xiphophorus</taxon>
    </lineage>
</organism>
<dbReference type="PANTHER" id="PTHR47014:SF1">
    <property type="entry name" value="PLECKSTRIN HOMOLOGY DOMAIN-CONTAINING FAMILY S MEMBER 1"/>
    <property type="match status" value="1"/>
</dbReference>
<reference evidence="1" key="1">
    <citation type="submission" date="2025-08" db="UniProtKB">
        <authorList>
            <consortium name="Ensembl"/>
        </authorList>
    </citation>
    <scope>IDENTIFICATION</scope>
</reference>